<comment type="similarity">
    <text evidence="8">Belongs to the binding-protein-dependent transport system permease family. LivHM subfamily.</text>
</comment>
<evidence type="ECO:0000256" key="3">
    <source>
        <dbReference type="ARBA" id="ARBA00022475"/>
    </source>
</evidence>
<keyword evidence="4 9" id="KW-0812">Transmembrane</keyword>
<feature type="transmembrane region" description="Helical" evidence="9">
    <location>
        <begin position="46"/>
        <end position="63"/>
    </location>
</feature>
<sequence length="308" mass="32816">MSGLINILLINVVNGILWGLIIGASSLGLTELWGVMKVVNIAQGETLLLGAYIVIWAYTTLVLSPLVGIWIALAIGIVAGAIVYFLLLHKLIGKVEVITLKTEMSTLLIMFALSIILSNSYYYWIGSEPKGLGTWKIFASTYIIIGGLRLRTNEIFAATFAVILTLVIYLFLNKTITGKAIRAVMQDAQAASLVGINPVKIKLLTSILGIGITVFTGFLILLHEASITPETAVKYAPIAFAVVVLGGLGNELGTLIGGIIIGFVYGITKVIISSINPAILSDPFALSTAFVILVLTLLLKPEGLFGRG</sequence>
<feature type="transmembrane region" description="Helical" evidence="9">
    <location>
        <begin position="155"/>
        <end position="172"/>
    </location>
</feature>
<evidence type="ECO:0000256" key="6">
    <source>
        <dbReference type="ARBA" id="ARBA00022989"/>
    </source>
</evidence>
<evidence type="ECO:0000256" key="7">
    <source>
        <dbReference type="ARBA" id="ARBA00023136"/>
    </source>
</evidence>
<accession>A0A497ELU2</accession>
<feature type="transmembrane region" description="Helical" evidence="9">
    <location>
        <begin position="235"/>
        <end position="267"/>
    </location>
</feature>
<evidence type="ECO:0000313" key="10">
    <source>
        <dbReference type="EMBL" id="RLE46434.1"/>
    </source>
</evidence>
<keyword evidence="7 9" id="KW-0472">Membrane</keyword>
<gene>
    <name evidence="10" type="ORF">DRJ31_10040</name>
</gene>
<keyword evidence="6 9" id="KW-1133">Transmembrane helix</keyword>
<keyword evidence="2" id="KW-0813">Transport</keyword>
<proteinExistence type="inferred from homology"/>
<reference evidence="10 11" key="1">
    <citation type="submission" date="2018-06" db="EMBL/GenBank/DDBJ databases">
        <title>Extensive metabolic versatility and redundancy in microbially diverse, dynamic hydrothermal sediments.</title>
        <authorList>
            <person name="Dombrowski N."/>
            <person name="Teske A."/>
            <person name="Baker B.J."/>
        </authorList>
    </citation>
    <scope>NUCLEOTIDE SEQUENCE [LARGE SCALE GENOMIC DNA]</scope>
    <source>
        <strain evidence="10">B66_G16</strain>
    </source>
</reference>
<feature type="transmembrane region" description="Helical" evidence="9">
    <location>
        <begin position="12"/>
        <end position="34"/>
    </location>
</feature>
<keyword evidence="3" id="KW-1003">Cell membrane</keyword>
<comment type="subcellular location">
    <subcellularLocation>
        <location evidence="1">Cell membrane</location>
        <topology evidence="1">Multi-pass membrane protein</topology>
    </subcellularLocation>
</comment>
<name>A0A497ELU2_9CREN</name>
<dbReference type="GO" id="GO:0005886">
    <property type="term" value="C:plasma membrane"/>
    <property type="evidence" value="ECO:0007669"/>
    <property type="project" value="UniProtKB-SubCell"/>
</dbReference>
<evidence type="ECO:0008006" key="12">
    <source>
        <dbReference type="Google" id="ProtNLM"/>
    </source>
</evidence>
<dbReference type="GO" id="GO:0022857">
    <property type="term" value="F:transmembrane transporter activity"/>
    <property type="evidence" value="ECO:0007669"/>
    <property type="project" value="InterPro"/>
</dbReference>
<dbReference type="CDD" id="cd06582">
    <property type="entry name" value="TM_PBP1_LivH_like"/>
    <property type="match status" value="1"/>
</dbReference>
<evidence type="ECO:0000313" key="11">
    <source>
        <dbReference type="Proteomes" id="UP000278475"/>
    </source>
</evidence>
<dbReference type="InterPro" id="IPR001851">
    <property type="entry name" value="ABC_transp_permease"/>
</dbReference>
<protein>
    <recommendedName>
        <fullName evidence="12">Branched-chain amino acid ABC transporter permease</fullName>
    </recommendedName>
</protein>
<evidence type="ECO:0000256" key="2">
    <source>
        <dbReference type="ARBA" id="ARBA00022448"/>
    </source>
</evidence>
<evidence type="ECO:0000256" key="1">
    <source>
        <dbReference type="ARBA" id="ARBA00004651"/>
    </source>
</evidence>
<keyword evidence="5" id="KW-0029">Amino-acid transport</keyword>
<evidence type="ECO:0000256" key="5">
    <source>
        <dbReference type="ARBA" id="ARBA00022970"/>
    </source>
</evidence>
<dbReference type="Pfam" id="PF02653">
    <property type="entry name" value="BPD_transp_2"/>
    <property type="match status" value="1"/>
</dbReference>
<dbReference type="Proteomes" id="UP000278475">
    <property type="component" value="Unassembled WGS sequence"/>
</dbReference>
<evidence type="ECO:0000256" key="8">
    <source>
        <dbReference type="ARBA" id="ARBA00037998"/>
    </source>
</evidence>
<comment type="caution">
    <text evidence="10">The sequence shown here is derived from an EMBL/GenBank/DDBJ whole genome shotgun (WGS) entry which is preliminary data.</text>
</comment>
<evidence type="ECO:0000256" key="9">
    <source>
        <dbReference type="SAM" id="Phobius"/>
    </source>
</evidence>
<dbReference type="InterPro" id="IPR052157">
    <property type="entry name" value="BCAA_transport_permease"/>
</dbReference>
<feature type="transmembrane region" description="Helical" evidence="9">
    <location>
        <begin position="279"/>
        <end position="299"/>
    </location>
</feature>
<dbReference type="AlphaFoldDB" id="A0A497ELU2"/>
<dbReference type="PANTHER" id="PTHR11795:SF445">
    <property type="entry name" value="AMINO ACID ABC TRANSPORTER PERMEASE PROTEIN"/>
    <property type="match status" value="1"/>
</dbReference>
<feature type="transmembrane region" description="Helical" evidence="9">
    <location>
        <begin position="203"/>
        <end position="223"/>
    </location>
</feature>
<feature type="transmembrane region" description="Helical" evidence="9">
    <location>
        <begin position="107"/>
        <end position="125"/>
    </location>
</feature>
<dbReference type="EMBL" id="QMQV01000184">
    <property type="protein sequence ID" value="RLE46434.1"/>
    <property type="molecule type" value="Genomic_DNA"/>
</dbReference>
<organism evidence="10 11">
    <name type="scientific">Thermoproteota archaeon</name>
    <dbReference type="NCBI Taxonomy" id="2056631"/>
    <lineage>
        <taxon>Archaea</taxon>
        <taxon>Thermoproteota</taxon>
    </lineage>
</organism>
<feature type="transmembrane region" description="Helical" evidence="9">
    <location>
        <begin position="69"/>
        <end position="87"/>
    </location>
</feature>
<dbReference type="GO" id="GO:0006865">
    <property type="term" value="P:amino acid transport"/>
    <property type="evidence" value="ECO:0007669"/>
    <property type="project" value="UniProtKB-KW"/>
</dbReference>
<evidence type="ECO:0000256" key="4">
    <source>
        <dbReference type="ARBA" id="ARBA00022692"/>
    </source>
</evidence>
<dbReference type="PANTHER" id="PTHR11795">
    <property type="entry name" value="BRANCHED-CHAIN AMINO ACID TRANSPORT SYSTEM PERMEASE PROTEIN LIVH"/>
    <property type="match status" value="1"/>
</dbReference>